<feature type="compositionally biased region" description="Low complexity" evidence="1">
    <location>
        <begin position="11"/>
        <end position="20"/>
    </location>
</feature>
<feature type="region of interest" description="Disordered" evidence="1">
    <location>
        <begin position="332"/>
        <end position="368"/>
    </location>
</feature>
<feature type="compositionally biased region" description="Basic residues" evidence="1">
    <location>
        <begin position="450"/>
        <end position="461"/>
    </location>
</feature>
<feature type="region of interest" description="Disordered" evidence="1">
    <location>
        <begin position="1"/>
        <end position="72"/>
    </location>
</feature>
<proteinExistence type="predicted"/>
<feature type="compositionally biased region" description="Basic and acidic residues" evidence="1">
    <location>
        <begin position="261"/>
        <end position="272"/>
    </location>
</feature>
<dbReference type="EMBL" id="ML122299">
    <property type="protein sequence ID" value="RPD55022.1"/>
    <property type="molecule type" value="Genomic_DNA"/>
</dbReference>
<sequence>MLRNHPFFLHSSSAPVQSSSEPAHSSMFPALEEMLRGAKRGRDDDDGGPSPRKRRKPYLTQKYPGFGEDVDVPDDPLPNLNLPREWIQKLYKKPWYLVVPGHDYQEVDIEEIAWLKSEMGDEIEGWDLVFPHRKQVDKTSDQYMRRIRPVSREKQPEAQDNQTVAADTDVVMTDSSSAISNPDVAMTESSSAASPPSPQVADSSSSQSVSASVTAAVEPAAPQDAPSQTVSSKKQGPVKTIPRSPIVAIDETAPQRPPQEGPDKRDRIPSERKWRKPGPSSLSQVVTLDVPIPAPDCKARFHNPRFWTNYLEPGEMPDGTWAPRPKHWRPYSPNYRPRPSHRADLDHPDWTSDRPRPPHKAVPKQERDLRVAARLLPQLLKRRAMRRARTFDLATLWRTHAPEFHYVLLQACMDLNNKFSPTPRPKYDCEAPRPVPSKGTPRGAPLPSRPKLRRPKRKYGRRQVTVTMDWDRI</sequence>
<feature type="region of interest" description="Disordered" evidence="1">
    <location>
        <begin position="422"/>
        <end position="473"/>
    </location>
</feature>
<dbReference type="AlphaFoldDB" id="A0A5C2RTP1"/>
<keyword evidence="3" id="KW-1185">Reference proteome</keyword>
<evidence type="ECO:0000256" key="1">
    <source>
        <dbReference type="SAM" id="MobiDB-lite"/>
    </source>
</evidence>
<dbReference type="Proteomes" id="UP000313359">
    <property type="component" value="Unassembled WGS sequence"/>
</dbReference>
<feature type="compositionally biased region" description="Basic and acidic residues" evidence="1">
    <location>
        <begin position="148"/>
        <end position="157"/>
    </location>
</feature>
<feature type="compositionally biased region" description="Polar residues" evidence="1">
    <location>
        <begin position="225"/>
        <end position="234"/>
    </location>
</feature>
<feature type="compositionally biased region" description="Basic and acidic residues" evidence="1">
    <location>
        <begin position="341"/>
        <end position="356"/>
    </location>
</feature>
<evidence type="ECO:0000313" key="2">
    <source>
        <dbReference type="EMBL" id="RPD55022.1"/>
    </source>
</evidence>
<reference evidence="2" key="1">
    <citation type="journal article" date="2018" name="Genome Biol. Evol.">
        <title>Genomics and development of Lentinus tigrinus, a white-rot wood-decaying mushroom with dimorphic fruiting bodies.</title>
        <authorList>
            <person name="Wu B."/>
            <person name="Xu Z."/>
            <person name="Knudson A."/>
            <person name="Carlson A."/>
            <person name="Chen N."/>
            <person name="Kovaka S."/>
            <person name="LaButti K."/>
            <person name="Lipzen A."/>
            <person name="Pennachio C."/>
            <person name="Riley R."/>
            <person name="Schakwitz W."/>
            <person name="Umezawa K."/>
            <person name="Ohm R.A."/>
            <person name="Grigoriev I.V."/>
            <person name="Nagy L.G."/>
            <person name="Gibbons J."/>
            <person name="Hibbett D."/>
        </authorList>
    </citation>
    <scope>NUCLEOTIDE SEQUENCE [LARGE SCALE GENOMIC DNA]</scope>
    <source>
        <strain evidence="2">ALCF2SS1-6</strain>
    </source>
</reference>
<gene>
    <name evidence="2" type="ORF">L227DRAFT_332636</name>
</gene>
<protein>
    <submittedName>
        <fullName evidence="2">Uncharacterized protein</fullName>
    </submittedName>
</protein>
<evidence type="ECO:0000313" key="3">
    <source>
        <dbReference type="Proteomes" id="UP000313359"/>
    </source>
</evidence>
<name>A0A5C2RTP1_9APHY</name>
<feature type="region of interest" description="Disordered" evidence="1">
    <location>
        <begin position="148"/>
        <end position="282"/>
    </location>
</feature>
<feature type="compositionally biased region" description="Basic and acidic residues" evidence="1">
    <location>
        <begin position="33"/>
        <end position="43"/>
    </location>
</feature>
<accession>A0A5C2RTP1</accession>
<feature type="compositionally biased region" description="Low complexity" evidence="1">
    <location>
        <begin position="187"/>
        <end position="222"/>
    </location>
</feature>
<organism evidence="2 3">
    <name type="scientific">Lentinus tigrinus ALCF2SS1-6</name>
    <dbReference type="NCBI Taxonomy" id="1328759"/>
    <lineage>
        <taxon>Eukaryota</taxon>
        <taxon>Fungi</taxon>
        <taxon>Dikarya</taxon>
        <taxon>Basidiomycota</taxon>
        <taxon>Agaricomycotina</taxon>
        <taxon>Agaricomycetes</taxon>
        <taxon>Polyporales</taxon>
        <taxon>Polyporaceae</taxon>
        <taxon>Lentinus</taxon>
    </lineage>
</organism>